<dbReference type="PANTHER" id="PTHR34224">
    <property type="entry name" value="INTERACTOR OF CONSTITUTIVE ACTIVE ROPS 2, CHLOROPLASTIC-RELATED"/>
    <property type="match status" value="1"/>
</dbReference>
<reference evidence="5 6" key="1">
    <citation type="journal article" date="2018" name="Science">
        <title>The opium poppy genome and morphinan production.</title>
        <authorList>
            <person name="Guo L."/>
            <person name="Winzer T."/>
            <person name="Yang X."/>
            <person name="Li Y."/>
            <person name="Ning Z."/>
            <person name="He Z."/>
            <person name="Teodor R."/>
            <person name="Lu Y."/>
            <person name="Bowser T.A."/>
            <person name="Graham I.A."/>
            <person name="Ye K."/>
        </authorList>
    </citation>
    <scope>NUCLEOTIDE SEQUENCE [LARGE SCALE GENOMIC DNA]</scope>
    <source>
        <strain evidence="6">cv. HN1</strain>
        <tissue evidence="5">Leaves</tissue>
    </source>
</reference>
<proteinExistence type="inferred from homology"/>
<dbReference type="Proteomes" id="UP000316621">
    <property type="component" value="Chromosome 6"/>
</dbReference>
<evidence type="ECO:0000256" key="2">
    <source>
        <dbReference type="ARBA" id="ARBA00023054"/>
    </source>
</evidence>
<protein>
    <recommendedName>
        <fullName evidence="7">Interactor of constitutive active ROPs</fullName>
    </recommendedName>
</protein>
<dbReference type="InterPro" id="IPR029688">
    <property type="entry name" value="ICR"/>
</dbReference>
<dbReference type="OMA" id="MFGELWR"/>
<dbReference type="STRING" id="3469.A0A4Y7K6C4"/>
<gene>
    <name evidence="5" type="ORF">C5167_011156</name>
</gene>
<dbReference type="AlphaFoldDB" id="A0A4Y7K6C4"/>
<evidence type="ECO:0000256" key="1">
    <source>
        <dbReference type="ARBA" id="ARBA00009778"/>
    </source>
</evidence>
<evidence type="ECO:0000256" key="3">
    <source>
        <dbReference type="SAM" id="Coils"/>
    </source>
</evidence>
<sequence length="374" mass="41722">MPRTRERVSEVPQRLSPRPPFHTRTSSSSESDPLHRSPKLSDRRSPRSAQSDPLNQKKLGTRVADLESQLGQAQHELKKLKDQLASAECAKKEAQEELEKKKKKPVNNPPPDIKGNTVSALPPTDIQEAKEEIREIPDKSSEEISKETDVYEVPVNTELVESKVELTKPVGESLDVVEFEGEIKHAEKSCEPPENALALWEDEINLLKTKLQEKEEECEHLRVNNESQNMQIIEAAMAVASAQAKEEETASKLKQTGIELEESKANAVRLKQQLEATEGQKAELESEMKKLKVQTEQWRKAADAAAAVLSSGIDMNGRIGERCGSMDKQLFSGGYTGFHGSPYNDELDDVFVGGKKKGSGIRMFGDLWKKKSQK</sequence>
<organism evidence="5 6">
    <name type="scientific">Papaver somniferum</name>
    <name type="common">Opium poppy</name>
    <dbReference type="NCBI Taxonomy" id="3469"/>
    <lineage>
        <taxon>Eukaryota</taxon>
        <taxon>Viridiplantae</taxon>
        <taxon>Streptophyta</taxon>
        <taxon>Embryophyta</taxon>
        <taxon>Tracheophyta</taxon>
        <taxon>Spermatophyta</taxon>
        <taxon>Magnoliopsida</taxon>
        <taxon>Ranunculales</taxon>
        <taxon>Papaveraceae</taxon>
        <taxon>Papaveroideae</taxon>
        <taxon>Papaver</taxon>
    </lineage>
</organism>
<keyword evidence="6" id="KW-1185">Reference proteome</keyword>
<name>A0A4Y7K6C4_PAPSO</name>
<comment type="similarity">
    <text evidence="1">Belongs to the ICR family.</text>
</comment>
<evidence type="ECO:0000313" key="6">
    <source>
        <dbReference type="Proteomes" id="UP000316621"/>
    </source>
</evidence>
<feature type="region of interest" description="Disordered" evidence="4">
    <location>
        <begin position="1"/>
        <end position="123"/>
    </location>
</feature>
<feature type="compositionally biased region" description="Basic and acidic residues" evidence="4">
    <location>
        <begin position="32"/>
        <end position="45"/>
    </location>
</feature>
<evidence type="ECO:0000256" key="4">
    <source>
        <dbReference type="SAM" id="MobiDB-lite"/>
    </source>
</evidence>
<dbReference type="OrthoDB" id="782896at2759"/>
<evidence type="ECO:0008006" key="7">
    <source>
        <dbReference type="Google" id="ProtNLM"/>
    </source>
</evidence>
<dbReference type="Gramene" id="RZC67469">
    <property type="protein sequence ID" value="RZC67469"/>
    <property type="gene ID" value="C5167_011156"/>
</dbReference>
<dbReference type="EMBL" id="CM010720">
    <property type="protein sequence ID" value="RZC67469.1"/>
    <property type="molecule type" value="Genomic_DNA"/>
</dbReference>
<keyword evidence="2 3" id="KW-0175">Coiled coil</keyword>
<accession>A0A4Y7K6C4</accession>
<dbReference type="PANTHER" id="PTHR34224:SF2">
    <property type="entry name" value="INTERACTOR OF CONSTITUTIVE ACTIVE ROPS 4"/>
    <property type="match status" value="1"/>
</dbReference>
<evidence type="ECO:0000313" key="5">
    <source>
        <dbReference type="EMBL" id="RZC67469.1"/>
    </source>
</evidence>
<feature type="compositionally biased region" description="Basic and acidic residues" evidence="4">
    <location>
        <begin position="89"/>
        <end position="100"/>
    </location>
</feature>
<feature type="coiled-coil region" evidence="3">
    <location>
        <begin position="197"/>
        <end position="301"/>
    </location>
</feature>